<feature type="transmembrane region" description="Helical" evidence="5">
    <location>
        <begin position="959"/>
        <end position="983"/>
    </location>
</feature>
<dbReference type="InterPro" id="IPR008250">
    <property type="entry name" value="ATPase_P-typ_transduc_dom_A_sf"/>
</dbReference>
<dbReference type="AlphaFoldDB" id="A0AAD5UMA5"/>
<sequence>MDPVVLQLDPLSSASPNTNEYATIKLIEIADEVLKNNKPVDNSIILLYFKKTFVMVGLGFTVLLFVGYIYTGTSLYEGIWLFLVILLNGWLYAREKDSAAMEMWRRLELVVETMRKHGINYDEDIAFTTNVQTVSLSRVVRNGKLKLIPCNLLVSGDIVLLGVGDRAPTKIELFESKTENQVLDRDQILKQEFFKSPVQQRNLIQQDTRGLFYFKVLETPLLQILESALKSNRPQTMIAQKITMIEYLVNNVLLWVALLVSLAINVVRVFLVSTSSPFAAHMFQMLARYQIIAVLPLLPIALPTLMLISRSYGNAYILTLFDALQSSKTEFEDKEDVDEFDAAPAPTKDFVLSWGAIYRKFYRQLVKKNRSDITRITGLIDAIPAVEQLFFLGDTGDATVLDACYDPASPNGVRFEDDDWNLHLKMLKPVGLLHMLNTECGVLQGKKRNEMHFKSDKISLHGSISHSRKTCTCQFGREIGFTPEIVNKFTKVMVLETFAPSHHSLQESKVDYEFEIPSMLSQIVTDGNDSYQLFAEGTVELVVESCGDYWNGSGLGDMNENIERKIFEFQQNAIINDLQVVAYSYRPIQNSSHWNHIKMMNPNEVYYLSLAATIPETGHILDKETVESPSRMSQPQAPDNSVQKLRKRLDRERALSLVDNDATELLEQDFCIEITKGQTFLCAASFIYPPRPNVIDFVEDLALAGIRFVYFSFAPERESKAYAERLGLEIDWNSCIILSPDNGTGPRYLALHDIQAQLPRGVDNIRNHIENVDDVPLHVSLFAESRPPSIREMTKIFQEHGEVVCVIGSSLNDLNVECFANADISIGIDPIPVARNYVGGKPLSLLCISSQFNSSPCALTLNSDFSFYNITQMIREARSLADNGQQCIALYLGIQLSLSFCVILSYCSTILPPIFTGYQIMFIQWIISPVLSLSLLFTPHHSDIMTHLPAKHLDHWKDVPRFVVYYILRFCIFPAFSCVAQYWL</sequence>
<comment type="caution">
    <text evidence="6">The sequence shown here is derived from an EMBL/GenBank/DDBJ whole genome shotgun (WGS) entry which is preliminary data.</text>
</comment>
<dbReference type="InterPro" id="IPR036412">
    <property type="entry name" value="HAD-like_sf"/>
</dbReference>
<reference evidence="6" key="1">
    <citation type="submission" date="2020-05" db="EMBL/GenBank/DDBJ databases">
        <title>Phylogenomic resolution of chytrid fungi.</title>
        <authorList>
            <person name="Stajich J.E."/>
            <person name="Amses K."/>
            <person name="Simmons R."/>
            <person name="Seto K."/>
            <person name="Myers J."/>
            <person name="Bonds A."/>
            <person name="Quandt C.A."/>
            <person name="Barry K."/>
            <person name="Liu P."/>
            <person name="Grigoriev I."/>
            <person name="Longcore J.E."/>
            <person name="James T.Y."/>
        </authorList>
    </citation>
    <scope>NUCLEOTIDE SEQUENCE</scope>
    <source>
        <strain evidence="6">PLAUS21</strain>
    </source>
</reference>
<evidence type="ECO:0000313" key="7">
    <source>
        <dbReference type="Proteomes" id="UP001210925"/>
    </source>
</evidence>
<keyword evidence="7" id="KW-1185">Reference proteome</keyword>
<feature type="transmembrane region" description="Helical" evidence="5">
    <location>
        <begin position="287"/>
        <end position="308"/>
    </location>
</feature>
<dbReference type="SUPFAM" id="SSF81665">
    <property type="entry name" value="Calcium ATPase, transmembrane domain M"/>
    <property type="match status" value="1"/>
</dbReference>
<feature type="transmembrane region" description="Helical" evidence="5">
    <location>
        <begin position="888"/>
        <end position="911"/>
    </location>
</feature>
<evidence type="ECO:0000256" key="5">
    <source>
        <dbReference type="SAM" id="Phobius"/>
    </source>
</evidence>
<name>A0AAD5UMA5_9FUNG</name>
<comment type="subcellular location">
    <subcellularLocation>
        <location evidence="1">Membrane</location>
    </subcellularLocation>
</comment>
<dbReference type="PANTHER" id="PTHR13219">
    <property type="entry name" value="TRANSMEMBRANE PROTEIN 94"/>
    <property type="match status" value="1"/>
</dbReference>
<dbReference type="Gene3D" id="2.70.150.10">
    <property type="entry name" value="Calcium-transporting ATPase, cytoplasmic transduction domain A"/>
    <property type="match status" value="1"/>
</dbReference>
<feature type="transmembrane region" description="Helical" evidence="5">
    <location>
        <begin position="917"/>
        <end position="938"/>
    </location>
</feature>
<dbReference type="PANTHER" id="PTHR13219:SF6">
    <property type="entry name" value="TRANSMEMBRANE PROTEIN 94"/>
    <property type="match status" value="1"/>
</dbReference>
<proteinExistence type="predicted"/>
<dbReference type="InterPro" id="IPR039720">
    <property type="entry name" value="TMEM94"/>
</dbReference>
<organism evidence="6 7">
    <name type="scientific">Boothiomyces macroporosus</name>
    <dbReference type="NCBI Taxonomy" id="261099"/>
    <lineage>
        <taxon>Eukaryota</taxon>
        <taxon>Fungi</taxon>
        <taxon>Fungi incertae sedis</taxon>
        <taxon>Chytridiomycota</taxon>
        <taxon>Chytridiomycota incertae sedis</taxon>
        <taxon>Chytridiomycetes</taxon>
        <taxon>Rhizophydiales</taxon>
        <taxon>Terramycetaceae</taxon>
        <taxon>Boothiomyces</taxon>
    </lineage>
</organism>
<dbReference type="GO" id="GO:0016020">
    <property type="term" value="C:membrane"/>
    <property type="evidence" value="ECO:0007669"/>
    <property type="project" value="UniProtKB-SubCell"/>
</dbReference>
<dbReference type="InterPro" id="IPR023298">
    <property type="entry name" value="ATPase_P-typ_TM_dom_sf"/>
</dbReference>
<evidence type="ECO:0000256" key="2">
    <source>
        <dbReference type="ARBA" id="ARBA00022692"/>
    </source>
</evidence>
<evidence type="ECO:0000256" key="4">
    <source>
        <dbReference type="ARBA" id="ARBA00023136"/>
    </source>
</evidence>
<evidence type="ECO:0000256" key="1">
    <source>
        <dbReference type="ARBA" id="ARBA00004370"/>
    </source>
</evidence>
<dbReference type="SUPFAM" id="SSF56784">
    <property type="entry name" value="HAD-like"/>
    <property type="match status" value="1"/>
</dbReference>
<gene>
    <name evidence="6" type="ORF">HK103_004720</name>
</gene>
<feature type="transmembrane region" description="Helical" evidence="5">
    <location>
        <begin position="52"/>
        <end position="70"/>
    </location>
</feature>
<evidence type="ECO:0008006" key="8">
    <source>
        <dbReference type="Google" id="ProtNLM"/>
    </source>
</evidence>
<feature type="transmembrane region" description="Helical" evidence="5">
    <location>
        <begin position="247"/>
        <end position="267"/>
    </location>
</feature>
<keyword evidence="4 5" id="KW-0472">Membrane</keyword>
<dbReference type="Gene3D" id="3.40.50.1000">
    <property type="entry name" value="HAD superfamily/HAD-like"/>
    <property type="match status" value="1"/>
</dbReference>
<dbReference type="SUPFAM" id="SSF81653">
    <property type="entry name" value="Calcium ATPase, transduction domain A"/>
    <property type="match status" value="1"/>
</dbReference>
<dbReference type="InterPro" id="IPR023214">
    <property type="entry name" value="HAD_sf"/>
</dbReference>
<dbReference type="Proteomes" id="UP001210925">
    <property type="component" value="Unassembled WGS sequence"/>
</dbReference>
<accession>A0AAD5UMA5</accession>
<feature type="transmembrane region" description="Helical" evidence="5">
    <location>
        <begin position="76"/>
        <end position="93"/>
    </location>
</feature>
<dbReference type="Gene3D" id="1.20.1110.10">
    <property type="entry name" value="Calcium-transporting ATPase, transmembrane domain"/>
    <property type="match status" value="2"/>
</dbReference>
<evidence type="ECO:0000313" key="6">
    <source>
        <dbReference type="EMBL" id="KAJ3261769.1"/>
    </source>
</evidence>
<evidence type="ECO:0000256" key="3">
    <source>
        <dbReference type="ARBA" id="ARBA00022989"/>
    </source>
</evidence>
<dbReference type="EMBL" id="JADGKB010000004">
    <property type="protein sequence ID" value="KAJ3261769.1"/>
    <property type="molecule type" value="Genomic_DNA"/>
</dbReference>
<protein>
    <recommendedName>
        <fullName evidence="8">Cation-transporting P-type ATPase N-terminal domain-containing protein</fullName>
    </recommendedName>
</protein>
<keyword evidence="2 5" id="KW-0812">Transmembrane</keyword>
<keyword evidence="3 5" id="KW-1133">Transmembrane helix</keyword>